<dbReference type="Proteomes" id="UP001142610">
    <property type="component" value="Unassembled WGS sequence"/>
</dbReference>
<accession>A0A9X2L8C9</accession>
<evidence type="ECO:0000313" key="1">
    <source>
        <dbReference type="EMBL" id="MCQ8184841.1"/>
    </source>
</evidence>
<protein>
    <submittedName>
        <fullName evidence="1">Uncharacterized protein</fullName>
    </submittedName>
</protein>
<name>A0A9X2L8C9_9PROT</name>
<dbReference type="RefSeq" id="WP_256618690.1">
    <property type="nucleotide sequence ID" value="NZ_JANIBC010000002.1"/>
</dbReference>
<keyword evidence="2" id="KW-1185">Reference proteome</keyword>
<comment type="caution">
    <text evidence="1">The sequence shown here is derived from an EMBL/GenBank/DDBJ whole genome shotgun (WGS) entry which is preliminary data.</text>
</comment>
<sequence>MKMIKLTKTNDVTIALNPRYIIELTSKGEKGCDVSIAQRSDLGASGVLRVKESFEEVLQLVERA</sequence>
<dbReference type="EMBL" id="JANIBC010000002">
    <property type="protein sequence ID" value="MCQ8184841.1"/>
    <property type="molecule type" value="Genomic_DNA"/>
</dbReference>
<organism evidence="1 2">
    <name type="scientific">Parvularcula maris</name>
    <dbReference type="NCBI Taxonomy" id="2965077"/>
    <lineage>
        <taxon>Bacteria</taxon>
        <taxon>Pseudomonadati</taxon>
        <taxon>Pseudomonadota</taxon>
        <taxon>Alphaproteobacteria</taxon>
        <taxon>Parvularculales</taxon>
        <taxon>Parvularculaceae</taxon>
        <taxon>Parvularcula</taxon>
    </lineage>
</organism>
<reference evidence="1" key="1">
    <citation type="submission" date="2022-07" db="EMBL/GenBank/DDBJ databases">
        <title>Parvularcula maris sp. nov., an algicidal bacterium isolated from seawater.</title>
        <authorList>
            <person name="Li F."/>
        </authorList>
    </citation>
    <scope>NUCLEOTIDE SEQUENCE</scope>
    <source>
        <strain evidence="1">BGMRC 0090</strain>
    </source>
</reference>
<proteinExistence type="predicted"/>
<dbReference type="AlphaFoldDB" id="A0A9X2L8C9"/>
<evidence type="ECO:0000313" key="2">
    <source>
        <dbReference type="Proteomes" id="UP001142610"/>
    </source>
</evidence>
<gene>
    <name evidence="1" type="ORF">NOG11_05505</name>
</gene>